<feature type="compositionally biased region" description="Basic and acidic residues" evidence="6">
    <location>
        <begin position="218"/>
        <end position="229"/>
    </location>
</feature>
<dbReference type="SUPFAM" id="SSF50249">
    <property type="entry name" value="Nucleic acid-binding proteins"/>
    <property type="match status" value="1"/>
</dbReference>
<dbReference type="GO" id="GO:0003735">
    <property type="term" value="F:structural constituent of ribosome"/>
    <property type="evidence" value="ECO:0007669"/>
    <property type="project" value="InterPro"/>
</dbReference>
<protein>
    <recommendedName>
        <fullName evidence="4">Large ribosomal subunit protein uL2</fullName>
    </recommendedName>
    <alternativeName>
        <fullName evidence="5">50S ribosomal protein L2</fullName>
    </alternativeName>
</protein>
<dbReference type="GO" id="GO:0006412">
    <property type="term" value="P:translation"/>
    <property type="evidence" value="ECO:0007669"/>
    <property type="project" value="InterPro"/>
</dbReference>
<feature type="domain" description="Large ribosomal subunit protein uL2 C-terminal" evidence="7">
    <location>
        <begin position="109"/>
        <end position="237"/>
    </location>
</feature>
<evidence type="ECO:0000259" key="7">
    <source>
        <dbReference type="SMART" id="SM01382"/>
    </source>
</evidence>
<sequence length="259" mass="29355">MKKENKQKQIIFSSEKNLKVILKKHSGRDSSGTISMRHQGGRQKRYYRIIDFKRDKRNIEGKVERIEYDPNRNVEVALVTYSDGEKRYILRPKDLNVGAIITASENAEIRSGNALVLKNIPIGIQVHNIELYPGHEGQMMRSAGTYAVVIAKEDKYVQLKLASGEVRRFFANCFATIGQLGNIEHKDRVIGKAGRKILMGIRPTVRGTAQNPRSHPHGGGEGRSGEGMHPKTPWGLSARGTRTRKKNKWSNKFIVKRRK</sequence>
<dbReference type="EMBL" id="MFZO01000019">
    <property type="protein sequence ID" value="OGK25107.1"/>
    <property type="molecule type" value="Genomic_DNA"/>
</dbReference>
<dbReference type="InterPro" id="IPR014726">
    <property type="entry name" value="Ribosomal_uL2_dom3"/>
</dbReference>
<evidence type="ECO:0000256" key="5">
    <source>
        <dbReference type="ARBA" id="ARBA00035459"/>
    </source>
</evidence>
<dbReference type="FunFam" id="2.30.30.30:FF:000001">
    <property type="entry name" value="50S ribosomal protein L2"/>
    <property type="match status" value="1"/>
</dbReference>
<dbReference type="Pfam" id="PF03947">
    <property type="entry name" value="Ribosomal_L2_C"/>
    <property type="match status" value="1"/>
</dbReference>
<evidence type="ECO:0000313" key="10">
    <source>
        <dbReference type="Proteomes" id="UP000177913"/>
    </source>
</evidence>
<dbReference type="InterPro" id="IPR002171">
    <property type="entry name" value="Ribosomal_uL2"/>
</dbReference>
<dbReference type="AlphaFoldDB" id="A0A1F7H163"/>
<evidence type="ECO:0000256" key="3">
    <source>
        <dbReference type="ARBA" id="ARBA00023274"/>
    </source>
</evidence>
<accession>A0A1F7H163</accession>
<evidence type="ECO:0000256" key="6">
    <source>
        <dbReference type="SAM" id="MobiDB-lite"/>
    </source>
</evidence>
<name>A0A1F7H163_9BACT</name>
<dbReference type="InterPro" id="IPR012340">
    <property type="entry name" value="NA-bd_OB-fold"/>
</dbReference>
<organism evidence="9 10">
    <name type="scientific">Candidatus Roizmanbacteria bacterium RIFCSPHIGHO2_02_FULL_38_11</name>
    <dbReference type="NCBI Taxonomy" id="1802039"/>
    <lineage>
        <taxon>Bacteria</taxon>
        <taxon>Candidatus Roizmaniibacteriota</taxon>
    </lineage>
</organism>
<evidence type="ECO:0000259" key="8">
    <source>
        <dbReference type="SMART" id="SM01383"/>
    </source>
</evidence>
<dbReference type="GO" id="GO:0016740">
    <property type="term" value="F:transferase activity"/>
    <property type="evidence" value="ECO:0007669"/>
    <property type="project" value="InterPro"/>
</dbReference>
<evidence type="ECO:0000256" key="1">
    <source>
        <dbReference type="ARBA" id="ARBA00005636"/>
    </source>
</evidence>
<dbReference type="Gene3D" id="2.30.30.30">
    <property type="match status" value="1"/>
</dbReference>
<comment type="caution">
    <text evidence="9">The sequence shown here is derived from an EMBL/GenBank/DDBJ whole genome shotgun (WGS) entry which is preliminary data.</text>
</comment>
<keyword evidence="2 9" id="KW-0689">Ribosomal protein</keyword>
<feature type="compositionally biased region" description="Basic residues" evidence="6">
    <location>
        <begin position="241"/>
        <end position="259"/>
    </location>
</feature>
<dbReference type="FunFam" id="4.10.950.10:FF:000001">
    <property type="entry name" value="50S ribosomal protein L2"/>
    <property type="match status" value="1"/>
</dbReference>
<dbReference type="GO" id="GO:0003723">
    <property type="term" value="F:RNA binding"/>
    <property type="evidence" value="ECO:0007669"/>
    <property type="project" value="InterPro"/>
</dbReference>
<dbReference type="NCBIfam" id="TIGR01171">
    <property type="entry name" value="rplB_bact"/>
    <property type="match status" value="1"/>
</dbReference>
<keyword evidence="3" id="KW-0687">Ribonucleoprotein</keyword>
<dbReference type="Pfam" id="PF00181">
    <property type="entry name" value="Ribosomal_L2_N"/>
    <property type="match status" value="1"/>
</dbReference>
<comment type="similarity">
    <text evidence="1">Belongs to the universal ribosomal protein uL2 family.</text>
</comment>
<dbReference type="InterPro" id="IPR008991">
    <property type="entry name" value="Translation_prot_SH3-like_sf"/>
</dbReference>
<dbReference type="PANTHER" id="PTHR13691:SF5">
    <property type="entry name" value="LARGE RIBOSOMAL SUBUNIT PROTEIN UL2M"/>
    <property type="match status" value="1"/>
</dbReference>
<proteinExistence type="inferred from homology"/>
<dbReference type="SMART" id="SM01382">
    <property type="entry name" value="Ribosomal_L2_C"/>
    <property type="match status" value="1"/>
</dbReference>
<dbReference type="PANTHER" id="PTHR13691">
    <property type="entry name" value="RIBOSOMAL PROTEIN L2"/>
    <property type="match status" value="1"/>
</dbReference>
<dbReference type="Gene3D" id="4.10.950.10">
    <property type="entry name" value="Ribosomal protein L2, domain 3"/>
    <property type="match status" value="1"/>
</dbReference>
<dbReference type="Gene3D" id="2.40.50.140">
    <property type="entry name" value="Nucleic acid-binding proteins"/>
    <property type="match status" value="1"/>
</dbReference>
<reference evidence="9 10" key="1">
    <citation type="journal article" date="2016" name="Nat. Commun.">
        <title>Thousands of microbial genomes shed light on interconnected biogeochemical processes in an aquifer system.</title>
        <authorList>
            <person name="Anantharaman K."/>
            <person name="Brown C.T."/>
            <person name="Hug L.A."/>
            <person name="Sharon I."/>
            <person name="Castelle C.J."/>
            <person name="Probst A.J."/>
            <person name="Thomas B.C."/>
            <person name="Singh A."/>
            <person name="Wilkins M.J."/>
            <person name="Karaoz U."/>
            <person name="Brodie E.L."/>
            <person name="Williams K.H."/>
            <person name="Hubbard S.S."/>
            <person name="Banfield J.F."/>
        </authorList>
    </citation>
    <scope>NUCLEOTIDE SEQUENCE [LARGE SCALE GENOMIC DNA]</scope>
</reference>
<dbReference type="InterPro" id="IPR014722">
    <property type="entry name" value="Rib_uL2_dom2"/>
</dbReference>
<evidence type="ECO:0000256" key="4">
    <source>
        <dbReference type="ARBA" id="ARBA00035242"/>
    </source>
</evidence>
<dbReference type="InterPro" id="IPR005880">
    <property type="entry name" value="Ribosomal_uL2_bac/org-type"/>
</dbReference>
<dbReference type="InterPro" id="IPR022669">
    <property type="entry name" value="Ribosomal_uL2_C"/>
</dbReference>
<dbReference type="InterPro" id="IPR022666">
    <property type="entry name" value="Ribosomal_uL2_RNA-bd_dom"/>
</dbReference>
<feature type="region of interest" description="Disordered" evidence="6">
    <location>
        <begin position="205"/>
        <end position="259"/>
    </location>
</feature>
<dbReference type="PIRSF" id="PIRSF002158">
    <property type="entry name" value="Ribosomal_L2"/>
    <property type="match status" value="1"/>
</dbReference>
<feature type="domain" description="Large ribosomal subunit protein uL2 RNA-binding" evidence="8">
    <location>
        <begin position="27"/>
        <end position="103"/>
    </location>
</feature>
<dbReference type="SMART" id="SM01383">
    <property type="entry name" value="Ribosomal_L2"/>
    <property type="match status" value="1"/>
</dbReference>
<gene>
    <name evidence="9" type="ORF">A3C25_03575</name>
</gene>
<dbReference type="GO" id="GO:0015934">
    <property type="term" value="C:large ribosomal subunit"/>
    <property type="evidence" value="ECO:0007669"/>
    <property type="project" value="InterPro"/>
</dbReference>
<evidence type="ECO:0000256" key="2">
    <source>
        <dbReference type="ARBA" id="ARBA00022980"/>
    </source>
</evidence>
<dbReference type="SUPFAM" id="SSF50104">
    <property type="entry name" value="Translation proteins SH3-like domain"/>
    <property type="match status" value="1"/>
</dbReference>
<evidence type="ECO:0000313" key="9">
    <source>
        <dbReference type="EMBL" id="OGK25107.1"/>
    </source>
</evidence>
<dbReference type="Proteomes" id="UP000177913">
    <property type="component" value="Unassembled WGS sequence"/>
</dbReference>